<keyword evidence="1" id="KW-1133">Transmembrane helix</keyword>
<feature type="transmembrane region" description="Helical" evidence="1">
    <location>
        <begin position="12"/>
        <end position="35"/>
    </location>
</feature>
<evidence type="ECO:0000313" key="3">
    <source>
        <dbReference type="Proteomes" id="UP000248917"/>
    </source>
</evidence>
<reference evidence="2 3" key="1">
    <citation type="submission" date="2018-06" db="EMBL/GenBank/DDBJ databases">
        <title>Genomic Encyclopedia of Archaeal and Bacterial Type Strains, Phase II (KMG-II): from individual species to whole genera.</title>
        <authorList>
            <person name="Goeker M."/>
        </authorList>
    </citation>
    <scope>NUCLEOTIDE SEQUENCE [LARGE SCALE GENOMIC DNA]</scope>
    <source>
        <strain evidence="2 3">T4</strain>
    </source>
</reference>
<keyword evidence="1" id="KW-0472">Membrane</keyword>
<organism evidence="2 3">
    <name type="scientific">Algoriphagus aquaeductus</name>
    <dbReference type="NCBI Taxonomy" id="475299"/>
    <lineage>
        <taxon>Bacteria</taxon>
        <taxon>Pseudomonadati</taxon>
        <taxon>Bacteroidota</taxon>
        <taxon>Cytophagia</taxon>
        <taxon>Cytophagales</taxon>
        <taxon>Cyclobacteriaceae</taxon>
        <taxon>Algoriphagus</taxon>
    </lineage>
</organism>
<accession>A0A326RR58</accession>
<name>A0A326RR58_9BACT</name>
<dbReference type="AlphaFoldDB" id="A0A326RR58"/>
<dbReference type="RefSeq" id="WP_111393231.1">
    <property type="nucleotide sequence ID" value="NZ_QKTX01000008.1"/>
</dbReference>
<comment type="caution">
    <text evidence="2">The sequence shown here is derived from an EMBL/GenBank/DDBJ whole genome shotgun (WGS) entry which is preliminary data.</text>
</comment>
<evidence type="ECO:0008006" key="4">
    <source>
        <dbReference type="Google" id="ProtNLM"/>
    </source>
</evidence>
<keyword evidence="1" id="KW-0812">Transmembrane</keyword>
<proteinExistence type="predicted"/>
<dbReference type="Proteomes" id="UP000248917">
    <property type="component" value="Unassembled WGS sequence"/>
</dbReference>
<keyword evidence="3" id="KW-1185">Reference proteome</keyword>
<dbReference type="OrthoDB" id="965189at2"/>
<protein>
    <recommendedName>
        <fullName evidence="4">DUF3566 domain-containing protein</fullName>
    </recommendedName>
</protein>
<gene>
    <name evidence="2" type="ORF">CLV31_108165</name>
</gene>
<feature type="transmembrane region" description="Helical" evidence="1">
    <location>
        <begin position="55"/>
        <end position="80"/>
    </location>
</feature>
<sequence length="103" mass="10675">MQVIKKIDVGSAAKVYGLTLGILGIVIGLIYALIFSSISSLVGEEIPMAGAGFGVAMLIFIPILYGIIGVFFGAIGALVYNFVGNKFGGLEVEIVDLNPIPQG</sequence>
<dbReference type="EMBL" id="QKTX01000008">
    <property type="protein sequence ID" value="PZV82965.1"/>
    <property type="molecule type" value="Genomic_DNA"/>
</dbReference>
<evidence type="ECO:0000256" key="1">
    <source>
        <dbReference type="SAM" id="Phobius"/>
    </source>
</evidence>
<evidence type="ECO:0000313" key="2">
    <source>
        <dbReference type="EMBL" id="PZV82965.1"/>
    </source>
</evidence>